<dbReference type="PANTHER" id="PTHR43441:SF5">
    <property type="entry name" value="FAMILY ACETYLTRANSFERASE, PUTATIVE-RELATED"/>
    <property type="match status" value="1"/>
</dbReference>
<evidence type="ECO:0000313" key="3">
    <source>
        <dbReference type="Proteomes" id="UP000298030"/>
    </source>
</evidence>
<dbReference type="STRING" id="71717.A0A4Y7STL6"/>
<sequence length="246" mass="27322">MTDPQSSFDLKFCFPVPDVLESDRVKLVPFVPSLHAQAFVDATWPYPELFQNGGWGPFHDVKSVEELVEAYFTKDPGWLLFAVFDKTRPSSGNSDTEVMAGQVALINTSPINLCTEIGAVLVFPPFQRTHVASNAIGLLLKYTLNLPSHPSFPGLGLRRVVWQANYLNTGSVRIARRLGFQMEGILRWDRVLPLGKGRAVSNGKAGREGDPRAGCLGRDTALFGLCWDDWENGGRQKVEGEMTRER</sequence>
<accession>A0A4Y7STL6</accession>
<dbReference type="OrthoDB" id="41238at2759"/>
<dbReference type="InterPro" id="IPR051908">
    <property type="entry name" value="Ribosomal_N-acetyltransferase"/>
</dbReference>
<comment type="caution">
    <text evidence="2">The sequence shown here is derived from an EMBL/GenBank/DDBJ whole genome shotgun (WGS) entry which is preliminary data.</text>
</comment>
<dbReference type="PANTHER" id="PTHR43441">
    <property type="entry name" value="RIBOSOMAL-PROTEIN-SERINE ACETYLTRANSFERASE"/>
    <property type="match status" value="1"/>
</dbReference>
<keyword evidence="3" id="KW-1185">Reference proteome</keyword>
<name>A0A4Y7STL6_COPMI</name>
<dbReference type="EMBL" id="QPFP01000061">
    <property type="protein sequence ID" value="TEB24944.1"/>
    <property type="molecule type" value="Genomic_DNA"/>
</dbReference>
<proteinExistence type="predicted"/>
<keyword evidence="2" id="KW-0012">Acyltransferase</keyword>
<dbReference type="InterPro" id="IPR000182">
    <property type="entry name" value="GNAT_dom"/>
</dbReference>
<dbReference type="GO" id="GO:1990189">
    <property type="term" value="F:protein N-terminal-serine acetyltransferase activity"/>
    <property type="evidence" value="ECO:0007669"/>
    <property type="project" value="TreeGrafter"/>
</dbReference>
<keyword evidence="2" id="KW-0808">Transferase</keyword>
<evidence type="ECO:0000259" key="1">
    <source>
        <dbReference type="Pfam" id="PF13302"/>
    </source>
</evidence>
<protein>
    <submittedName>
        <fullName evidence="2">Acyl-CoA N-acyltransferase</fullName>
    </submittedName>
</protein>
<feature type="domain" description="N-acetyltransferase" evidence="1">
    <location>
        <begin position="24"/>
        <end position="181"/>
    </location>
</feature>
<dbReference type="SUPFAM" id="SSF55729">
    <property type="entry name" value="Acyl-CoA N-acyltransferases (Nat)"/>
    <property type="match status" value="1"/>
</dbReference>
<reference evidence="2 3" key="1">
    <citation type="journal article" date="2019" name="Nat. Ecol. Evol.">
        <title>Megaphylogeny resolves global patterns of mushroom evolution.</title>
        <authorList>
            <person name="Varga T."/>
            <person name="Krizsan K."/>
            <person name="Foldi C."/>
            <person name="Dima B."/>
            <person name="Sanchez-Garcia M."/>
            <person name="Sanchez-Ramirez S."/>
            <person name="Szollosi G.J."/>
            <person name="Szarkandi J.G."/>
            <person name="Papp V."/>
            <person name="Albert L."/>
            <person name="Andreopoulos W."/>
            <person name="Angelini C."/>
            <person name="Antonin V."/>
            <person name="Barry K.W."/>
            <person name="Bougher N.L."/>
            <person name="Buchanan P."/>
            <person name="Buyck B."/>
            <person name="Bense V."/>
            <person name="Catcheside P."/>
            <person name="Chovatia M."/>
            <person name="Cooper J."/>
            <person name="Damon W."/>
            <person name="Desjardin D."/>
            <person name="Finy P."/>
            <person name="Geml J."/>
            <person name="Haridas S."/>
            <person name="Hughes K."/>
            <person name="Justo A."/>
            <person name="Karasinski D."/>
            <person name="Kautmanova I."/>
            <person name="Kiss B."/>
            <person name="Kocsube S."/>
            <person name="Kotiranta H."/>
            <person name="LaButti K.M."/>
            <person name="Lechner B.E."/>
            <person name="Liimatainen K."/>
            <person name="Lipzen A."/>
            <person name="Lukacs Z."/>
            <person name="Mihaltcheva S."/>
            <person name="Morgado L.N."/>
            <person name="Niskanen T."/>
            <person name="Noordeloos M.E."/>
            <person name="Ohm R.A."/>
            <person name="Ortiz-Santana B."/>
            <person name="Ovrebo C."/>
            <person name="Racz N."/>
            <person name="Riley R."/>
            <person name="Savchenko A."/>
            <person name="Shiryaev A."/>
            <person name="Soop K."/>
            <person name="Spirin V."/>
            <person name="Szebenyi C."/>
            <person name="Tomsovsky M."/>
            <person name="Tulloss R.E."/>
            <person name="Uehling J."/>
            <person name="Grigoriev I.V."/>
            <person name="Vagvolgyi C."/>
            <person name="Papp T."/>
            <person name="Martin F.M."/>
            <person name="Miettinen O."/>
            <person name="Hibbett D.S."/>
            <person name="Nagy L.G."/>
        </authorList>
    </citation>
    <scope>NUCLEOTIDE SEQUENCE [LARGE SCALE GENOMIC DNA]</scope>
    <source>
        <strain evidence="2 3">FP101781</strain>
    </source>
</reference>
<evidence type="ECO:0000313" key="2">
    <source>
        <dbReference type="EMBL" id="TEB24944.1"/>
    </source>
</evidence>
<dbReference type="InterPro" id="IPR016181">
    <property type="entry name" value="Acyl_CoA_acyltransferase"/>
</dbReference>
<dbReference type="AlphaFoldDB" id="A0A4Y7STL6"/>
<dbReference type="Pfam" id="PF13302">
    <property type="entry name" value="Acetyltransf_3"/>
    <property type="match status" value="1"/>
</dbReference>
<organism evidence="2 3">
    <name type="scientific">Coprinellus micaceus</name>
    <name type="common">Glistening ink-cap mushroom</name>
    <name type="synonym">Coprinus micaceus</name>
    <dbReference type="NCBI Taxonomy" id="71717"/>
    <lineage>
        <taxon>Eukaryota</taxon>
        <taxon>Fungi</taxon>
        <taxon>Dikarya</taxon>
        <taxon>Basidiomycota</taxon>
        <taxon>Agaricomycotina</taxon>
        <taxon>Agaricomycetes</taxon>
        <taxon>Agaricomycetidae</taxon>
        <taxon>Agaricales</taxon>
        <taxon>Agaricineae</taxon>
        <taxon>Psathyrellaceae</taxon>
        <taxon>Coprinellus</taxon>
    </lineage>
</organism>
<gene>
    <name evidence="2" type="ORF">FA13DRAFT_1268239</name>
</gene>
<dbReference type="GO" id="GO:0008999">
    <property type="term" value="F:protein-N-terminal-alanine acetyltransferase activity"/>
    <property type="evidence" value="ECO:0007669"/>
    <property type="project" value="TreeGrafter"/>
</dbReference>
<dbReference type="Gene3D" id="3.40.630.30">
    <property type="match status" value="1"/>
</dbReference>
<dbReference type="Proteomes" id="UP000298030">
    <property type="component" value="Unassembled WGS sequence"/>
</dbReference>